<dbReference type="EMBL" id="JH930469">
    <property type="protein sequence ID" value="EKM59651.1"/>
    <property type="molecule type" value="Genomic_DNA"/>
</dbReference>
<feature type="compositionally biased region" description="Basic and acidic residues" evidence="1">
    <location>
        <begin position="330"/>
        <end position="364"/>
    </location>
</feature>
<evidence type="ECO:0000259" key="3">
    <source>
        <dbReference type="Pfam" id="PF24564"/>
    </source>
</evidence>
<feature type="compositionally biased region" description="Basic residues" evidence="1">
    <location>
        <begin position="603"/>
        <end position="622"/>
    </location>
</feature>
<dbReference type="InterPro" id="IPR027417">
    <property type="entry name" value="P-loop_NTPase"/>
</dbReference>
<dbReference type="Proteomes" id="UP000008370">
    <property type="component" value="Unassembled WGS sequence"/>
</dbReference>
<dbReference type="STRING" id="650164.K5V9W4"/>
<dbReference type="InterPro" id="IPR045063">
    <property type="entry name" value="Dynamin_N"/>
</dbReference>
<gene>
    <name evidence="4" type="ORF">PHACADRAFT_205878</name>
</gene>
<dbReference type="KEGG" id="pco:PHACADRAFT_205878"/>
<reference evidence="4 5" key="1">
    <citation type="journal article" date="2012" name="BMC Genomics">
        <title>Comparative genomics of the white-rot fungi, Phanerochaete carnosa and P. chrysosporium, to elucidate the genetic basis of the distinct wood types they colonize.</title>
        <authorList>
            <person name="Suzuki H."/>
            <person name="MacDonald J."/>
            <person name="Syed K."/>
            <person name="Salamov A."/>
            <person name="Hori C."/>
            <person name="Aerts A."/>
            <person name="Henrissat B."/>
            <person name="Wiebenga A."/>
            <person name="vanKuyk P.A."/>
            <person name="Barry K."/>
            <person name="Lindquist E."/>
            <person name="LaButti K."/>
            <person name="Lapidus A."/>
            <person name="Lucas S."/>
            <person name="Coutinho P."/>
            <person name="Gong Y."/>
            <person name="Samejima M."/>
            <person name="Mahadevan R."/>
            <person name="Abou-Zaid M."/>
            <person name="de Vries R.P."/>
            <person name="Igarashi K."/>
            <person name="Yadav J.S."/>
            <person name="Grigoriev I.V."/>
            <person name="Master E.R."/>
        </authorList>
    </citation>
    <scope>NUCLEOTIDE SEQUENCE [LARGE SCALE GENOMIC DNA]</scope>
    <source>
        <strain evidence="4 5">HHB-10118-sp</strain>
    </source>
</reference>
<proteinExistence type="predicted"/>
<feature type="compositionally biased region" description="Acidic residues" evidence="1">
    <location>
        <begin position="585"/>
        <end position="597"/>
    </location>
</feature>
<evidence type="ECO:0000256" key="1">
    <source>
        <dbReference type="SAM" id="MobiDB-lite"/>
    </source>
</evidence>
<dbReference type="PANTHER" id="PTHR36681:SF3">
    <property type="entry name" value="NUCLEAR GTPASE, GERMINAL CENTER-ASSOCIATED, TANDEM DUPLICATE 3"/>
    <property type="match status" value="1"/>
</dbReference>
<evidence type="ECO:0008006" key="6">
    <source>
        <dbReference type="Google" id="ProtNLM"/>
    </source>
</evidence>
<dbReference type="Pfam" id="PF00350">
    <property type="entry name" value="Dynamin_N"/>
    <property type="match status" value="1"/>
</dbReference>
<dbReference type="Gene3D" id="3.40.50.300">
    <property type="entry name" value="P-loop containing nucleotide triphosphate hydrolases"/>
    <property type="match status" value="2"/>
</dbReference>
<dbReference type="Pfam" id="PF24564">
    <property type="entry name" value="DUF7605"/>
    <property type="match status" value="1"/>
</dbReference>
<dbReference type="OrthoDB" id="3598281at2759"/>
<feature type="region of interest" description="Disordered" evidence="1">
    <location>
        <begin position="330"/>
        <end position="390"/>
    </location>
</feature>
<protein>
    <recommendedName>
        <fullName evidence="6">G domain-containing protein</fullName>
    </recommendedName>
</protein>
<feature type="domain" description="DUF7605" evidence="3">
    <location>
        <begin position="986"/>
        <end position="1147"/>
    </location>
</feature>
<evidence type="ECO:0000259" key="2">
    <source>
        <dbReference type="Pfam" id="PF00350"/>
    </source>
</evidence>
<keyword evidence="5" id="KW-1185">Reference proteome</keyword>
<accession>K5V9W4</accession>
<feature type="compositionally biased region" description="Acidic residues" evidence="1">
    <location>
        <begin position="667"/>
        <end position="688"/>
    </location>
</feature>
<dbReference type="AlphaFoldDB" id="K5V9W4"/>
<name>K5V9W4_PHACS</name>
<sequence>MDYKENILGNRLLNYIKPEPQEPRLAPPPLSSQAHMGLRRDVKPVIKPEPVNDAARVLIDRGLPVPAYIQSTPGAVSAPTQAQALNIGPSFAGRQFPQQGAFAPEPTPELQQIFYRKHQIAEEIQYAPEDALKEGLGMVNALKTSSKKLELGSKLRKDVWMREIDNLMKQGVPTTMIAVCGATGAGKSSILNAILDDNIVPTSGMQACTAVVTEIGYHNKKTIEGDVSFLSEAEWRAELAVLLDDLVDEDGNLKRSTDLRSDAGVAWQKVHAVYPSISQEQLVKMTVDQIIVRDRKIAKLLGETKHIVANDSKTFGEGIAEYIDSKDQKCDSKKKDKKADKASKEAKEKEKGKSLIEKMREQNRAKNAPLGIGSSAGASNGKDKKKDDDSDGSAFWPLIRQVQVKCNARALSTGAILVDLPGVADANAARNNIAKDYMKKCDCIWILAPITRAVDDKTARDLMGDAFKMQLMNGNYDDNAITFIATKCDDISCSEVIRALKLEDDPELEAIGAEIDRCQTEMEEWKEKKEEAEAAAKETDQTLKQLRSMLAESKEHLKALQDGESFTPKLTGSGKSKKSRKSSHDEDEDAEMSDASDDSSTGKRGRKRKSTGGRQRAAKRRKSDTFDDDDDFIVDDDEDLAFSDTDRSEDGGDGPADSAWDDASNTSDDENNNEDDDQQEEEEATEESVEAKITEYNDAIKQGRTELSEFRRQRKEAMDATAGLKKTERRAQREKNAFCSRKRSEFSRDVLKQDFRTGLKDLDDAAAEQRDPDSFDPTVNLRDYDAIDLPVFTCSARDYVRIKGQVKGDGDPTCFTKPGDTGVPALQEWCHHLTVSSRERAARTFLSHLKTFATQVKSYVQGIGDVTIADREALREKWESSTGDEDDDTGLSLYGGNMWDEFLDVDDGDDPFHINNLARLANSGLGGAYAMKNPPKVDRFGNLVGITPRLSKDFAQVVDNCVKELQERFREGLEEKCHLGAINAATAAVDTSDTFAASMHWATYRATLRRHGSWRSDLNVELSNPFTRQIASTWSKVFEADLFASFEHATNEAIAKVLKEVEESAALGLKERARGQAELAFDEAKVALRKTIDVVRDAINTQQKETSRCLAPHVQDQLTEGYGEAMLERGPGSVARQKNLFHGHVAEIKDQMFDGAADIILTRLAKSAEAVGKVLCEALQELAEKIEVGVAVLWEGPRDDSAQVKARTEVISSVADILRELELWQRAAQLRASKVEDETFA</sequence>
<feature type="compositionally biased region" description="Acidic residues" evidence="1">
    <location>
        <begin position="626"/>
        <end position="641"/>
    </location>
</feature>
<evidence type="ECO:0000313" key="4">
    <source>
        <dbReference type="EMBL" id="EKM59651.1"/>
    </source>
</evidence>
<dbReference type="InterPro" id="IPR056024">
    <property type="entry name" value="DUF7605"/>
</dbReference>
<evidence type="ECO:0000313" key="5">
    <source>
        <dbReference type="Proteomes" id="UP000008370"/>
    </source>
</evidence>
<dbReference type="HOGENOM" id="CLU_005249_4_1_1"/>
<dbReference type="PANTHER" id="PTHR36681">
    <property type="entry name" value="NUCLEAR GTPASE, GERMINAL CENTER-ASSOCIATED, TANDEM DUPLICATE 3"/>
    <property type="match status" value="1"/>
</dbReference>
<organism evidence="4 5">
    <name type="scientific">Phanerochaete carnosa (strain HHB-10118-sp)</name>
    <name type="common">White-rot fungus</name>
    <name type="synonym">Peniophora carnosa</name>
    <dbReference type="NCBI Taxonomy" id="650164"/>
    <lineage>
        <taxon>Eukaryota</taxon>
        <taxon>Fungi</taxon>
        <taxon>Dikarya</taxon>
        <taxon>Basidiomycota</taxon>
        <taxon>Agaricomycotina</taxon>
        <taxon>Agaricomycetes</taxon>
        <taxon>Polyporales</taxon>
        <taxon>Phanerochaetaceae</taxon>
        <taxon>Phanerochaete</taxon>
    </lineage>
</organism>
<dbReference type="RefSeq" id="XP_007392209.1">
    <property type="nucleotide sequence ID" value="XM_007392147.1"/>
</dbReference>
<dbReference type="SUPFAM" id="SSF52540">
    <property type="entry name" value="P-loop containing nucleoside triphosphate hydrolases"/>
    <property type="match status" value="1"/>
</dbReference>
<dbReference type="GeneID" id="18912398"/>
<feature type="region of interest" description="Disordered" evidence="1">
    <location>
        <begin position="558"/>
        <end position="697"/>
    </location>
</feature>
<feature type="domain" description="Dynamin N-terminal" evidence="2">
    <location>
        <begin position="177"/>
        <end position="462"/>
    </location>
</feature>
<dbReference type="InParanoid" id="K5V9W4"/>